<proteinExistence type="inferred from homology"/>
<dbReference type="GO" id="GO:0015031">
    <property type="term" value="P:protein transport"/>
    <property type="evidence" value="ECO:0007669"/>
    <property type="project" value="UniProtKB-KW"/>
</dbReference>
<organism evidence="14 15">
    <name type="scientific">Neisseria elongata subsp. glycolytica ATCC 29315</name>
    <dbReference type="NCBI Taxonomy" id="546263"/>
    <lineage>
        <taxon>Bacteria</taxon>
        <taxon>Pseudomonadati</taxon>
        <taxon>Pseudomonadota</taxon>
        <taxon>Betaproteobacteria</taxon>
        <taxon>Neisseriales</taxon>
        <taxon>Neisseriaceae</taxon>
        <taxon>Neisseria</taxon>
    </lineage>
</organism>
<evidence type="ECO:0000256" key="2">
    <source>
        <dbReference type="ARBA" id="ARBA00006555"/>
    </source>
</evidence>
<dbReference type="HOGENOM" id="CLU_1353473_0_0_4"/>
<evidence type="ECO:0000313" key="13">
    <source>
        <dbReference type="EMBL" id="AJE17431.1"/>
    </source>
</evidence>
<evidence type="ECO:0000256" key="9">
    <source>
        <dbReference type="ARBA" id="ARBA00023136"/>
    </source>
</evidence>
<dbReference type="KEGG" id="nel:NELON_00085"/>
<keyword evidence="6 11" id="KW-0812">Transmembrane</keyword>
<evidence type="ECO:0000256" key="11">
    <source>
        <dbReference type="SAM" id="Phobius"/>
    </source>
</evidence>
<dbReference type="PROSITE" id="PS52015">
    <property type="entry name" value="TONB_CTD"/>
    <property type="match status" value="1"/>
</dbReference>
<evidence type="ECO:0000256" key="5">
    <source>
        <dbReference type="ARBA" id="ARBA00022519"/>
    </source>
</evidence>
<feature type="region of interest" description="Disordered" evidence="10">
    <location>
        <begin position="1"/>
        <end position="32"/>
    </location>
</feature>
<gene>
    <name evidence="13" type="ORF">NELON_00060</name>
    <name evidence="14" type="ORF">NELON_00085</name>
</gene>
<dbReference type="AlphaFoldDB" id="A0A0B5CJD5"/>
<keyword evidence="3" id="KW-0813">Transport</keyword>
<dbReference type="InterPro" id="IPR006260">
    <property type="entry name" value="TonB/TolA_C"/>
</dbReference>
<evidence type="ECO:0000259" key="12">
    <source>
        <dbReference type="PROSITE" id="PS52015"/>
    </source>
</evidence>
<evidence type="ECO:0000256" key="10">
    <source>
        <dbReference type="SAM" id="MobiDB-lite"/>
    </source>
</evidence>
<dbReference type="Pfam" id="PF03544">
    <property type="entry name" value="TonB_C"/>
    <property type="match status" value="1"/>
</dbReference>
<evidence type="ECO:0000256" key="3">
    <source>
        <dbReference type="ARBA" id="ARBA00022448"/>
    </source>
</evidence>
<feature type="compositionally biased region" description="Basic and acidic residues" evidence="10">
    <location>
        <begin position="7"/>
        <end position="16"/>
    </location>
</feature>
<protein>
    <recommendedName>
        <fullName evidence="12">TonB C-terminal domain-containing protein</fullName>
    </recommendedName>
</protein>
<feature type="transmembrane region" description="Helical" evidence="11">
    <location>
        <begin position="55"/>
        <end position="76"/>
    </location>
</feature>
<dbReference type="PANTHER" id="PTHR33446">
    <property type="entry name" value="PROTEIN TONB-RELATED"/>
    <property type="match status" value="1"/>
</dbReference>
<reference evidence="15" key="1">
    <citation type="submission" date="2014-05" db="EMBL/GenBank/DDBJ databases">
        <title>Complete Genome sequence of Neisseria elongata subsp. glycolytica.</title>
        <authorList>
            <person name="Veyrier F.J."/>
            <person name="Taha M.-K."/>
        </authorList>
    </citation>
    <scope>NUCLEOTIDE SEQUENCE [LARGE SCALE GENOMIC DNA]</scope>
    <source>
        <strain evidence="15">ATCC 29315</strain>
    </source>
</reference>
<dbReference type="Gene3D" id="3.30.1150.10">
    <property type="match status" value="1"/>
</dbReference>
<accession>A0A0B5CJD5</accession>
<keyword evidence="7" id="KW-0653">Protein transport</keyword>
<comment type="subcellular location">
    <subcellularLocation>
        <location evidence="1">Cell inner membrane</location>
        <topology evidence="1">Single-pass membrane protein</topology>
        <orientation evidence="1">Periplasmic side</orientation>
    </subcellularLocation>
</comment>
<name>A0A0B5CJD5_NEIEG</name>
<keyword evidence="8 11" id="KW-1133">Transmembrane helix</keyword>
<evidence type="ECO:0000256" key="8">
    <source>
        <dbReference type="ARBA" id="ARBA00022989"/>
    </source>
</evidence>
<evidence type="ECO:0000313" key="14">
    <source>
        <dbReference type="EMBL" id="AJE17434.1"/>
    </source>
</evidence>
<dbReference type="PANTHER" id="PTHR33446:SF2">
    <property type="entry name" value="PROTEIN TONB"/>
    <property type="match status" value="1"/>
</dbReference>
<feature type="domain" description="TonB C-terminal" evidence="12">
    <location>
        <begin position="118"/>
        <end position="202"/>
    </location>
</feature>
<dbReference type="GO" id="GO:0031992">
    <property type="term" value="F:energy transducer activity"/>
    <property type="evidence" value="ECO:0007669"/>
    <property type="project" value="TreeGrafter"/>
</dbReference>
<evidence type="ECO:0000256" key="1">
    <source>
        <dbReference type="ARBA" id="ARBA00004383"/>
    </source>
</evidence>
<keyword evidence="15" id="KW-1185">Reference proteome</keyword>
<evidence type="ECO:0000256" key="7">
    <source>
        <dbReference type="ARBA" id="ARBA00022927"/>
    </source>
</evidence>
<reference evidence="14 15" key="2">
    <citation type="journal article" date="2015" name="PLoS Genet.">
        <title>Common Cell Shape Evolution of Two Nasopharyngeal Pathogens.</title>
        <authorList>
            <person name="Veyrier F.J."/>
            <person name="Biais N."/>
            <person name="Morales P."/>
            <person name="Belkacem N."/>
            <person name="Guilhen C."/>
            <person name="Ranjeva S."/>
            <person name="Sismeiro O."/>
            <person name="Pehau-Arnaudet G."/>
            <person name="Rocha E.P."/>
            <person name="Werts C."/>
            <person name="Taha M.K."/>
            <person name="Boneca I.G."/>
        </authorList>
    </citation>
    <scope>NUCLEOTIDE SEQUENCE [LARGE SCALE GENOMIC DNA]</scope>
    <source>
        <strain evidence="14 15">ATCC 29315</strain>
    </source>
</reference>
<dbReference type="RefSeq" id="WP_041961200.1">
    <property type="nucleotide sequence ID" value="NZ_CP007726.1"/>
</dbReference>
<keyword evidence="4" id="KW-1003">Cell membrane</keyword>
<dbReference type="KEGG" id="nel:NELON_00060"/>
<dbReference type="EMBL" id="CP007726">
    <property type="protein sequence ID" value="AJE17431.1"/>
    <property type="molecule type" value="Genomic_DNA"/>
</dbReference>
<dbReference type="InterPro" id="IPR051045">
    <property type="entry name" value="TonB-dependent_transducer"/>
</dbReference>
<keyword evidence="9 11" id="KW-0472">Membrane</keyword>
<dbReference type="GO" id="GO:0055085">
    <property type="term" value="P:transmembrane transport"/>
    <property type="evidence" value="ECO:0007669"/>
    <property type="project" value="InterPro"/>
</dbReference>
<sequence>MAWGDGLRPEDEDKKWGRASSTENNTANEKKENEREYAYYKIPLANKNEIKQLKYLGFIAIICIAIYSAVPLFAAYQRHKLINDYMTQTMNLMSREMERSQYDSNRLIDRYQNSESRYKPNIISDGLTVKPEYPITSIRRRETGTVKMKITVMPDGSAYEVKLLSGSGYKSLDQAAITAAKQGSYKSGLWHDLQASVTFSID</sequence>
<dbReference type="EMBL" id="CP007726">
    <property type="protein sequence ID" value="AJE17434.1"/>
    <property type="molecule type" value="Genomic_DNA"/>
</dbReference>
<evidence type="ECO:0000313" key="15">
    <source>
        <dbReference type="Proteomes" id="UP000031392"/>
    </source>
</evidence>
<dbReference type="InterPro" id="IPR037682">
    <property type="entry name" value="TonB_C"/>
</dbReference>
<evidence type="ECO:0000256" key="6">
    <source>
        <dbReference type="ARBA" id="ARBA00022692"/>
    </source>
</evidence>
<dbReference type="Proteomes" id="UP000031392">
    <property type="component" value="Chromosome"/>
</dbReference>
<dbReference type="PATRIC" id="fig|546263.7.peg.15"/>
<dbReference type="GO" id="GO:0098797">
    <property type="term" value="C:plasma membrane protein complex"/>
    <property type="evidence" value="ECO:0007669"/>
    <property type="project" value="TreeGrafter"/>
</dbReference>
<comment type="similarity">
    <text evidence="2">Belongs to the TonB family.</text>
</comment>
<dbReference type="NCBIfam" id="TIGR01352">
    <property type="entry name" value="tonB_Cterm"/>
    <property type="match status" value="1"/>
</dbReference>
<keyword evidence="5" id="KW-0997">Cell inner membrane</keyword>
<evidence type="ECO:0000256" key="4">
    <source>
        <dbReference type="ARBA" id="ARBA00022475"/>
    </source>
</evidence>
<dbReference type="SUPFAM" id="SSF74653">
    <property type="entry name" value="TolA/TonB C-terminal domain"/>
    <property type="match status" value="1"/>
</dbReference>